<keyword evidence="4" id="KW-1185">Reference proteome</keyword>
<reference evidence="2" key="2">
    <citation type="submission" date="2017-06" db="EMBL/GenBank/DDBJ databases">
        <title>WGS assembly of Brachypodium distachyon.</title>
        <authorList>
            <consortium name="The International Brachypodium Initiative"/>
            <person name="Lucas S."/>
            <person name="Harmon-Smith M."/>
            <person name="Lail K."/>
            <person name="Tice H."/>
            <person name="Grimwood J."/>
            <person name="Bruce D."/>
            <person name="Barry K."/>
            <person name="Shu S."/>
            <person name="Lindquist E."/>
            <person name="Wang M."/>
            <person name="Pitluck S."/>
            <person name="Vogel J.P."/>
            <person name="Garvin D.F."/>
            <person name="Mockler T.C."/>
            <person name="Schmutz J."/>
            <person name="Rokhsar D."/>
            <person name="Bevan M.W."/>
        </authorList>
    </citation>
    <scope>NUCLEOTIDE SEQUENCE</scope>
    <source>
        <strain evidence="2">Bd21</strain>
    </source>
</reference>
<protein>
    <submittedName>
        <fullName evidence="2 3">Uncharacterized protein</fullName>
    </submittedName>
</protein>
<dbReference type="Proteomes" id="UP000008810">
    <property type="component" value="Chromosome 4"/>
</dbReference>
<dbReference type="Gramene" id="KQJ90299">
    <property type="protein sequence ID" value="KQJ90299"/>
    <property type="gene ID" value="BRADI_4g30667v3"/>
</dbReference>
<evidence type="ECO:0000313" key="2">
    <source>
        <dbReference type="EMBL" id="KQJ90299.1"/>
    </source>
</evidence>
<dbReference type="EnsemblPlants" id="KQJ90299">
    <property type="protein sequence ID" value="KQJ90299"/>
    <property type="gene ID" value="BRADI_4g30667v3"/>
</dbReference>
<gene>
    <name evidence="2" type="ORF">BRADI_4g30667v3</name>
</gene>
<keyword evidence="1" id="KW-0472">Membrane</keyword>
<dbReference type="InParanoid" id="A0A0Q3HQA5"/>
<feature type="transmembrane region" description="Helical" evidence="1">
    <location>
        <begin position="53"/>
        <end position="71"/>
    </location>
</feature>
<keyword evidence="1" id="KW-1133">Transmembrane helix</keyword>
<evidence type="ECO:0000256" key="1">
    <source>
        <dbReference type="SAM" id="Phobius"/>
    </source>
</evidence>
<evidence type="ECO:0000313" key="3">
    <source>
        <dbReference type="EnsemblPlants" id="KQJ90299"/>
    </source>
</evidence>
<proteinExistence type="predicted"/>
<reference evidence="2 3" key="1">
    <citation type="journal article" date="2010" name="Nature">
        <title>Genome sequencing and analysis of the model grass Brachypodium distachyon.</title>
        <authorList>
            <consortium name="International Brachypodium Initiative"/>
        </authorList>
    </citation>
    <scope>NUCLEOTIDE SEQUENCE [LARGE SCALE GENOMIC DNA]</scope>
    <source>
        <strain evidence="2 3">Bd21</strain>
    </source>
</reference>
<sequence length="74" mass="9947">WWCWRSWLWFRLSIRVRFSIWIGRRFISGFRCNFRWRLLCRRIRLWSRARPRIWIWSGFWLGPWTRLWLWFRLW</sequence>
<evidence type="ECO:0000313" key="4">
    <source>
        <dbReference type="Proteomes" id="UP000008810"/>
    </source>
</evidence>
<dbReference type="EMBL" id="CM000883">
    <property type="protein sequence ID" value="KQJ90299.1"/>
    <property type="molecule type" value="Genomic_DNA"/>
</dbReference>
<name>A0A0Q3HQA5_BRADI</name>
<reference evidence="3" key="3">
    <citation type="submission" date="2018-08" db="UniProtKB">
        <authorList>
            <consortium name="EnsemblPlants"/>
        </authorList>
    </citation>
    <scope>IDENTIFICATION</scope>
    <source>
        <strain evidence="3">cv. Bd21</strain>
    </source>
</reference>
<feature type="non-terminal residue" evidence="2">
    <location>
        <position position="1"/>
    </location>
</feature>
<organism evidence="2">
    <name type="scientific">Brachypodium distachyon</name>
    <name type="common">Purple false brome</name>
    <name type="synonym">Trachynia distachya</name>
    <dbReference type="NCBI Taxonomy" id="15368"/>
    <lineage>
        <taxon>Eukaryota</taxon>
        <taxon>Viridiplantae</taxon>
        <taxon>Streptophyta</taxon>
        <taxon>Embryophyta</taxon>
        <taxon>Tracheophyta</taxon>
        <taxon>Spermatophyta</taxon>
        <taxon>Magnoliopsida</taxon>
        <taxon>Liliopsida</taxon>
        <taxon>Poales</taxon>
        <taxon>Poaceae</taxon>
        <taxon>BOP clade</taxon>
        <taxon>Pooideae</taxon>
        <taxon>Stipodae</taxon>
        <taxon>Brachypodieae</taxon>
        <taxon>Brachypodium</taxon>
    </lineage>
</organism>
<keyword evidence="1" id="KW-0812">Transmembrane</keyword>
<accession>A0A0Q3HQA5</accession>
<dbReference type="AlphaFoldDB" id="A0A0Q3HQA5"/>